<protein>
    <submittedName>
        <fullName evidence="1">Uncharacterized protein</fullName>
    </submittedName>
</protein>
<dbReference type="EMBL" id="JAWCUA010000007">
    <property type="protein sequence ID" value="MDU0113093.1"/>
    <property type="molecule type" value="Genomic_DNA"/>
</dbReference>
<keyword evidence="2" id="KW-1185">Reference proteome</keyword>
<dbReference type="Proteomes" id="UP001257914">
    <property type="component" value="Unassembled WGS sequence"/>
</dbReference>
<reference evidence="1 2" key="1">
    <citation type="submission" date="2023-10" db="EMBL/GenBank/DDBJ databases">
        <title>Psychrosphaera aquimaarina strain SW33 isolated from seawater.</title>
        <authorList>
            <person name="Bayburt H."/>
            <person name="Kim J.M."/>
            <person name="Choi B.J."/>
            <person name="Jeon C.O."/>
        </authorList>
    </citation>
    <scope>NUCLEOTIDE SEQUENCE [LARGE SCALE GENOMIC DNA]</scope>
    <source>
        <strain evidence="1 2">KCTC 52743</strain>
    </source>
</reference>
<accession>A0ABU3R1C3</accession>
<evidence type="ECO:0000313" key="1">
    <source>
        <dbReference type="EMBL" id="MDU0113093.1"/>
    </source>
</evidence>
<proteinExistence type="predicted"/>
<sequence>MTTQKSDTELSLKLLTENKLSLDIQWQPHFLPSGQAYGVLSSGQWCASLHQPSRYIDYIKYSLTNTNVKLGLIRKKQINPFTWNDFYDFSGEAVALLRSNADAKLMKQFKLANITVHLVDTNDAVISMVNSGHVDFGIIDNISYQKSEKNHNCNSQPIQCYKPKPWCF</sequence>
<organism evidence="1 2">
    <name type="scientific">Psychrosphaera aquimarina</name>
    <dbReference type="NCBI Taxonomy" id="2044854"/>
    <lineage>
        <taxon>Bacteria</taxon>
        <taxon>Pseudomonadati</taxon>
        <taxon>Pseudomonadota</taxon>
        <taxon>Gammaproteobacteria</taxon>
        <taxon>Alteromonadales</taxon>
        <taxon>Pseudoalteromonadaceae</taxon>
        <taxon>Psychrosphaera</taxon>
    </lineage>
</organism>
<gene>
    <name evidence="1" type="ORF">RT723_08800</name>
</gene>
<evidence type="ECO:0000313" key="2">
    <source>
        <dbReference type="Proteomes" id="UP001257914"/>
    </source>
</evidence>
<comment type="caution">
    <text evidence="1">The sequence shown here is derived from an EMBL/GenBank/DDBJ whole genome shotgun (WGS) entry which is preliminary data.</text>
</comment>
<name>A0ABU3R1C3_9GAMM</name>
<dbReference type="Gene3D" id="3.40.190.10">
    <property type="entry name" value="Periplasmic binding protein-like II"/>
    <property type="match status" value="1"/>
</dbReference>
<dbReference type="SUPFAM" id="SSF53850">
    <property type="entry name" value="Periplasmic binding protein-like II"/>
    <property type="match status" value="1"/>
</dbReference>
<dbReference type="RefSeq" id="WP_315946703.1">
    <property type="nucleotide sequence ID" value="NZ_JAWCUA010000007.1"/>
</dbReference>